<dbReference type="Proteomes" id="UP001469365">
    <property type="component" value="Unassembled WGS sequence"/>
</dbReference>
<reference evidence="3 4" key="1">
    <citation type="submission" date="2024-04" db="EMBL/GenBank/DDBJ databases">
        <title>draft genome sequnece of Paenibacillus filicis.</title>
        <authorList>
            <person name="Kim D.-U."/>
        </authorList>
    </citation>
    <scope>NUCLEOTIDE SEQUENCE [LARGE SCALE GENOMIC DNA]</scope>
    <source>
        <strain evidence="3 4">KACC14197</strain>
    </source>
</reference>
<dbReference type="InterPro" id="IPR002816">
    <property type="entry name" value="TraB/PrgY/GumN_fam"/>
</dbReference>
<proteinExistence type="predicted"/>
<feature type="domain" description="Copper amine oxidase-like N-terminal" evidence="2">
    <location>
        <begin position="32"/>
        <end position="137"/>
    </location>
</feature>
<name>A0ABU9DRV7_9BACL</name>
<sequence length="419" mass="46484">MKKLSASIVSLALLTSLFSAVQAADNSLSVQLNGEQIQFSESEPILENGVTLVPIHPVMEKLDVKVIWDEATQTVTGTKGSSSLSLQVGSTNAMANGTAVTLEVAPKLIRNVTYVPLRFVAETTGYQVAWSPSLHRVTLTSKQQSEGGRGFLWKIENMGNTVYLLGTMHLADDSMYPLRPEIENAFNTADYLGVEVDLMKGASEESQKLIADLSVYKDGTKLQDHISAETYKKVTAFLKAQGLPENSFDNFKTWFVEKQILYIKSSQGEHKPDMGIDRYLMEKAYKAKKPVISLENMELQFQAMNNYSDSLNERLLLQNLEPGSPNPPTPDVSVDVLAKMWSEGDYNALTEASKFIGWDTELLKSSIDDRNAAMVEKIKGYLNSDKKETYFIGVGSLHMLGDMGIVPLLEKEGFKLERQ</sequence>
<protein>
    <submittedName>
        <fullName evidence="3">TraB/GumN family protein</fullName>
    </submittedName>
</protein>
<organism evidence="3 4">
    <name type="scientific">Paenibacillus filicis</name>
    <dbReference type="NCBI Taxonomy" id="669464"/>
    <lineage>
        <taxon>Bacteria</taxon>
        <taxon>Bacillati</taxon>
        <taxon>Bacillota</taxon>
        <taxon>Bacilli</taxon>
        <taxon>Bacillales</taxon>
        <taxon>Paenibacillaceae</taxon>
        <taxon>Paenibacillus</taxon>
    </lineage>
</organism>
<dbReference type="Gene3D" id="3.30.457.10">
    <property type="entry name" value="Copper amine oxidase-like, N-terminal domain"/>
    <property type="match status" value="1"/>
</dbReference>
<evidence type="ECO:0000313" key="3">
    <source>
        <dbReference type="EMBL" id="MEK8131586.1"/>
    </source>
</evidence>
<dbReference type="PANTHER" id="PTHR40590:SF1">
    <property type="entry name" value="CYTOPLASMIC PROTEIN"/>
    <property type="match status" value="1"/>
</dbReference>
<accession>A0ABU9DRV7</accession>
<dbReference type="InterPro" id="IPR047111">
    <property type="entry name" value="YbaP-like"/>
</dbReference>
<dbReference type="Pfam" id="PF01963">
    <property type="entry name" value="TraB_PrgY_gumN"/>
    <property type="match status" value="1"/>
</dbReference>
<keyword evidence="1" id="KW-0732">Signal</keyword>
<feature type="signal peptide" evidence="1">
    <location>
        <begin position="1"/>
        <end position="23"/>
    </location>
</feature>
<keyword evidence="4" id="KW-1185">Reference proteome</keyword>
<comment type="caution">
    <text evidence="3">The sequence shown here is derived from an EMBL/GenBank/DDBJ whole genome shotgun (WGS) entry which is preliminary data.</text>
</comment>
<dbReference type="CDD" id="cd14789">
    <property type="entry name" value="Tiki"/>
    <property type="match status" value="1"/>
</dbReference>
<gene>
    <name evidence="3" type="ORF">WMW72_27135</name>
</gene>
<dbReference type="PANTHER" id="PTHR40590">
    <property type="entry name" value="CYTOPLASMIC PROTEIN-RELATED"/>
    <property type="match status" value="1"/>
</dbReference>
<dbReference type="InterPro" id="IPR036582">
    <property type="entry name" value="Mao_N_sf"/>
</dbReference>
<dbReference type="RefSeq" id="WP_341418720.1">
    <property type="nucleotide sequence ID" value="NZ_JBBPCC010000022.1"/>
</dbReference>
<dbReference type="Pfam" id="PF07833">
    <property type="entry name" value="Cu_amine_oxidN1"/>
    <property type="match status" value="1"/>
</dbReference>
<dbReference type="EMBL" id="JBBPCC010000022">
    <property type="protein sequence ID" value="MEK8131586.1"/>
    <property type="molecule type" value="Genomic_DNA"/>
</dbReference>
<evidence type="ECO:0000313" key="4">
    <source>
        <dbReference type="Proteomes" id="UP001469365"/>
    </source>
</evidence>
<evidence type="ECO:0000259" key="2">
    <source>
        <dbReference type="Pfam" id="PF07833"/>
    </source>
</evidence>
<feature type="chain" id="PRO_5045649080" evidence="1">
    <location>
        <begin position="24"/>
        <end position="419"/>
    </location>
</feature>
<evidence type="ECO:0000256" key="1">
    <source>
        <dbReference type="SAM" id="SignalP"/>
    </source>
</evidence>
<dbReference type="InterPro" id="IPR012854">
    <property type="entry name" value="Cu_amine_oxidase-like_N"/>
</dbReference>
<dbReference type="SUPFAM" id="SSF55383">
    <property type="entry name" value="Copper amine oxidase, domain N"/>
    <property type="match status" value="1"/>
</dbReference>